<evidence type="ECO:0000313" key="4">
    <source>
        <dbReference type="Proteomes" id="UP000250235"/>
    </source>
</evidence>
<reference evidence="3 4" key="1">
    <citation type="journal article" date="2015" name="Proc. Natl. Acad. Sci. U.S.A.">
        <title>The resurrection genome of Boea hygrometrica: A blueprint for survival of dehydration.</title>
        <authorList>
            <person name="Xiao L."/>
            <person name="Yang G."/>
            <person name="Zhang L."/>
            <person name="Yang X."/>
            <person name="Zhao S."/>
            <person name="Ji Z."/>
            <person name="Zhou Q."/>
            <person name="Hu M."/>
            <person name="Wang Y."/>
            <person name="Chen M."/>
            <person name="Xu Y."/>
            <person name="Jin H."/>
            <person name="Xiao X."/>
            <person name="Hu G."/>
            <person name="Bao F."/>
            <person name="Hu Y."/>
            <person name="Wan P."/>
            <person name="Li L."/>
            <person name="Deng X."/>
            <person name="Kuang T."/>
            <person name="Xiang C."/>
            <person name="Zhu J.K."/>
            <person name="Oliver M.J."/>
            <person name="He Y."/>
        </authorList>
    </citation>
    <scope>NUCLEOTIDE SEQUENCE [LARGE SCALE GENOMIC DNA]</scope>
    <source>
        <strain evidence="4">cv. XS01</strain>
    </source>
</reference>
<proteinExistence type="predicted"/>
<dbReference type="OrthoDB" id="3934549at2759"/>
<name>A0A2Z7BQY0_9LAMI</name>
<evidence type="ECO:0000313" key="3">
    <source>
        <dbReference type="EMBL" id="KZV34336.1"/>
    </source>
</evidence>
<protein>
    <recommendedName>
        <fullName evidence="5">Secreted protein</fullName>
    </recommendedName>
</protein>
<evidence type="ECO:0000256" key="2">
    <source>
        <dbReference type="SAM" id="SignalP"/>
    </source>
</evidence>
<dbReference type="Proteomes" id="UP000250235">
    <property type="component" value="Unassembled WGS sequence"/>
</dbReference>
<feature type="chain" id="PRO_5016425220" description="Secreted protein" evidence="2">
    <location>
        <begin position="22"/>
        <end position="310"/>
    </location>
</feature>
<feature type="region of interest" description="Disordered" evidence="1">
    <location>
        <begin position="277"/>
        <end position="304"/>
    </location>
</feature>
<dbReference type="AlphaFoldDB" id="A0A2Z7BQY0"/>
<feature type="signal peptide" evidence="2">
    <location>
        <begin position="1"/>
        <end position="21"/>
    </location>
</feature>
<accession>A0A2Z7BQY0</accession>
<keyword evidence="4" id="KW-1185">Reference proteome</keyword>
<gene>
    <name evidence="3" type="ORF">F511_35498</name>
</gene>
<evidence type="ECO:0008006" key="5">
    <source>
        <dbReference type="Google" id="ProtNLM"/>
    </source>
</evidence>
<dbReference type="EMBL" id="KV005089">
    <property type="protein sequence ID" value="KZV34336.1"/>
    <property type="molecule type" value="Genomic_DNA"/>
</dbReference>
<evidence type="ECO:0000256" key="1">
    <source>
        <dbReference type="SAM" id="MobiDB-lite"/>
    </source>
</evidence>
<organism evidence="3 4">
    <name type="scientific">Dorcoceras hygrometricum</name>
    <dbReference type="NCBI Taxonomy" id="472368"/>
    <lineage>
        <taxon>Eukaryota</taxon>
        <taxon>Viridiplantae</taxon>
        <taxon>Streptophyta</taxon>
        <taxon>Embryophyta</taxon>
        <taxon>Tracheophyta</taxon>
        <taxon>Spermatophyta</taxon>
        <taxon>Magnoliopsida</taxon>
        <taxon>eudicotyledons</taxon>
        <taxon>Gunneridae</taxon>
        <taxon>Pentapetalae</taxon>
        <taxon>asterids</taxon>
        <taxon>lamiids</taxon>
        <taxon>Lamiales</taxon>
        <taxon>Gesneriaceae</taxon>
        <taxon>Didymocarpoideae</taxon>
        <taxon>Trichosporeae</taxon>
        <taxon>Loxocarpinae</taxon>
        <taxon>Dorcoceras</taxon>
    </lineage>
</organism>
<sequence>MHGRGCCLWHSLQTVVPPSLGALVPCCCGLCWPCDLCCCGVRVDAQLANLWLVCFIDYLGSGSAIVCQHVAPEEFGPQKNSLRRLHRRLSPGGLLELPLQLIFVSHVNLAILDREHCDVLSMQIDSDLVIYRTTLVRTFQVELSVIPRGSWGDVARRFTMIRWVSPKLWFQSHKCCEPTASCIPEPLRVTQENDNRLPLKCRFPRELFGARRLDASKGAASTAPAGRRPFASRTVARYTAAPSGRRPCAHVVHGGARHHRPTCTNWSRRWPPPCAHSAHGVRRRDCTRPGDGAPPVRRLRGGEATTVFDF</sequence>
<keyword evidence="2" id="KW-0732">Signal</keyword>